<dbReference type="InterPro" id="IPR002467">
    <property type="entry name" value="Pept_M24A_MAP1"/>
</dbReference>
<dbReference type="HAMAP" id="MF_01974">
    <property type="entry name" value="MetAP_1"/>
    <property type="match status" value="1"/>
</dbReference>
<feature type="binding site" evidence="6">
    <location>
        <position position="232"/>
    </location>
    <ligand>
        <name>a divalent metal cation</name>
        <dbReference type="ChEBI" id="CHEBI:60240"/>
        <label>1</label>
    </ligand>
</feature>
<feature type="binding site" evidence="6">
    <location>
        <position position="93"/>
    </location>
    <ligand>
        <name>a divalent metal cation</name>
        <dbReference type="ChEBI" id="CHEBI:60240"/>
        <label>1</label>
    </ligand>
</feature>
<proteinExistence type="inferred from homology"/>
<evidence type="ECO:0000256" key="1">
    <source>
        <dbReference type="ARBA" id="ARBA00002521"/>
    </source>
</evidence>
<keyword evidence="2 6" id="KW-0031">Aminopeptidase</keyword>
<organism evidence="9 10">
    <name type="scientific">Falsibacillus albus</name>
    <dbReference type="NCBI Taxonomy" id="2478915"/>
    <lineage>
        <taxon>Bacteria</taxon>
        <taxon>Bacillati</taxon>
        <taxon>Bacillota</taxon>
        <taxon>Bacilli</taxon>
        <taxon>Bacillales</taxon>
        <taxon>Bacillaceae</taxon>
        <taxon>Falsibacillus</taxon>
    </lineage>
</organism>
<dbReference type="GO" id="GO:0006508">
    <property type="term" value="P:proteolysis"/>
    <property type="evidence" value="ECO:0007669"/>
    <property type="project" value="UniProtKB-KW"/>
</dbReference>
<feature type="binding site" evidence="6">
    <location>
        <position position="167"/>
    </location>
    <ligand>
        <name>a divalent metal cation</name>
        <dbReference type="ChEBI" id="CHEBI:60240"/>
        <label>2</label>
        <note>catalytic</note>
    </ligand>
</feature>
<feature type="domain" description="Peptidase M24" evidence="8">
    <location>
        <begin position="11"/>
        <end position="239"/>
    </location>
</feature>
<comment type="cofactor">
    <cofactor evidence="6">
        <name>Co(2+)</name>
        <dbReference type="ChEBI" id="CHEBI:48828"/>
    </cofactor>
    <cofactor evidence="6">
        <name>Zn(2+)</name>
        <dbReference type="ChEBI" id="CHEBI:29105"/>
    </cofactor>
    <cofactor evidence="6">
        <name>Mn(2+)</name>
        <dbReference type="ChEBI" id="CHEBI:29035"/>
    </cofactor>
    <cofactor evidence="6">
        <name>Fe(2+)</name>
        <dbReference type="ChEBI" id="CHEBI:29033"/>
    </cofactor>
    <text evidence="6">Binds 2 divalent metal cations per subunit. Has a high-affinity and a low affinity metal-binding site. The true nature of the physiological cofactor is under debate. The enzyme is active with cobalt, zinc, manganese or divalent iron ions. Most likely, methionine aminopeptidases function as mononuclear Fe(2+)-metalloproteases under physiological conditions, and the catalytically relevant metal-binding site has been assigned to the histidine-containing high-affinity site.</text>
</comment>
<comment type="catalytic activity">
    <reaction evidence="6 7">
        <text>Release of N-terminal amino acids, preferentially methionine, from peptides and arylamides.</text>
        <dbReference type="EC" id="3.4.11.18"/>
    </reaction>
</comment>
<comment type="similarity">
    <text evidence="6">Belongs to the peptidase M24A family. Methionine aminopeptidase type 1 subfamily.</text>
</comment>
<keyword evidence="4 6" id="KW-0479">Metal-binding</keyword>
<accession>A0A3L7K095</accession>
<dbReference type="RefSeq" id="WP_121680042.1">
    <property type="nucleotide sequence ID" value="NZ_RCVZ01000004.1"/>
</dbReference>
<evidence type="ECO:0000256" key="6">
    <source>
        <dbReference type="HAMAP-Rule" id="MF_01974"/>
    </source>
</evidence>
<keyword evidence="3 6" id="KW-0645">Protease</keyword>
<dbReference type="EC" id="3.4.11.18" evidence="6 7"/>
<feature type="binding site" evidence="6">
    <location>
        <position position="104"/>
    </location>
    <ligand>
        <name>a divalent metal cation</name>
        <dbReference type="ChEBI" id="CHEBI:60240"/>
        <label>1</label>
    </ligand>
</feature>
<name>A0A3L7K095_9BACI</name>
<feature type="binding site" evidence="6">
    <location>
        <position position="104"/>
    </location>
    <ligand>
        <name>a divalent metal cation</name>
        <dbReference type="ChEBI" id="CHEBI:60240"/>
        <label>2</label>
        <note>catalytic</note>
    </ligand>
</feature>
<dbReference type="Gene3D" id="3.90.230.10">
    <property type="entry name" value="Creatinase/methionine aminopeptidase superfamily"/>
    <property type="match status" value="1"/>
</dbReference>
<dbReference type="InterPro" id="IPR001714">
    <property type="entry name" value="Pept_M24_MAP"/>
</dbReference>
<gene>
    <name evidence="6 9" type="primary">map</name>
    <name evidence="9" type="ORF">D9X91_07825</name>
</gene>
<dbReference type="Proteomes" id="UP000276770">
    <property type="component" value="Unassembled WGS sequence"/>
</dbReference>
<keyword evidence="10" id="KW-1185">Reference proteome</keyword>
<dbReference type="OrthoDB" id="9802055at2"/>
<evidence type="ECO:0000256" key="3">
    <source>
        <dbReference type="ARBA" id="ARBA00022670"/>
    </source>
</evidence>
<evidence type="ECO:0000256" key="5">
    <source>
        <dbReference type="ARBA" id="ARBA00022801"/>
    </source>
</evidence>
<dbReference type="EMBL" id="RCVZ01000004">
    <property type="protein sequence ID" value="RLQ96190.1"/>
    <property type="molecule type" value="Genomic_DNA"/>
</dbReference>
<comment type="function">
    <text evidence="1 6">Removes the N-terminal methionine from nascent proteins. The N-terminal methionine is often cleaved when the second residue in the primary sequence is small and uncharged (Met-Ala-, Cys, Gly, Pro, Ser, Thr, or Val). Requires deformylation of the N(alpha)-formylated initiator methionine before it can be hydrolyzed.</text>
</comment>
<dbReference type="GO" id="GO:0070006">
    <property type="term" value="F:metalloaminopeptidase activity"/>
    <property type="evidence" value="ECO:0007669"/>
    <property type="project" value="UniProtKB-UniRule"/>
</dbReference>
<dbReference type="GO" id="GO:0046872">
    <property type="term" value="F:metal ion binding"/>
    <property type="evidence" value="ECO:0007669"/>
    <property type="project" value="UniProtKB-UniRule"/>
</dbReference>
<dbReference type="PRINTS" id="PR00599">
    <property type="entry name" value="MAPEPTIDASE"/>
</dbReference>
<reference evidence="9 10" key="1">
    <citation type="submission" date="2018-10" db="EMBL/GenBank/DDBJ databases">
        <title>Falsibacillus sp. genome draft.</title>
        <authorList>
            <person name="Shi S."/>
        </authorList>
    </citation>
    <scope>NUCLEOTIDE SEQUENCE [LARGE SCALE GENOMIC DNA]</scope>
    <source>
        <strain evidence="9 10">GY 10110</strain>
    </source>
</reference>
<dbReference type="CDD" id="cd01086">
    <property type="entry name" value="MetAP1"/>
    <property type="match status" value="1"/>
</dbReference>
<evidence type="ECO:0000256" key="7">
    <source>
        <dbReference type="RuleBase" id="RU003653"/>
    </source>
</evidence>
<dbReference type="Pfam" id="PF00557">
    <property type="entry name" value="Peptidase_M24"/>
    <property type="match status" value="1"/>
</dbReference>
<evidence type="ECO:0000256" key="2">
    <source>
        <dbReference type="ARBA" id="ARBA00022438"/>
    </source>
</evidence>
<dbReference type="SUPFAM" id="SSF55920">
    <property type="entry name" value="Creatinase/aminopeptidase"/>
    <property type="match status" value="1"/>
</dbReference>
<evidence type="ECO:0000259" key="8">
    <source>
        <dbReference type="Pfam" id="PF00557"/>
    </source>
</evidence>
<evidence type="ECO:0000313" key="10">
    <source>
        <dbReference type="Proteomes" id="UP000276770"/>
    </source>
</evidence>
<feature type="binding site" evidence="6">
    <location>
        <position position="76"/>
    </location>
    <ligand>
        <name>substrate</name>
    </ligand>
</feature>
<dbReference type="NCBIfam" id="TIGR00500">
    <property type="entry name" value="met_pdase_I"/>
    <property type="match status" value="1"/>
</dbReference>
<evidence type="ECO:0000256" key="4">
    <source>
        <dbReference type="ARBA" id="ARBA00022723"/>
    </source>
</evidence>
<dbReference type="PANTHER" id="PTHR43330:SF13">
    <property type="entry name" value="METHIONINE AMINOPEPTIDASE 2"/>
    <property type="match status" value="1"/>
</dbReference>
<dbReference type="InterPro" id="IPR000994">
    <property type="entry name" value="Pept_M24"/>
</dbReference>
<dbReference type="InterPro" id="IPR036005">
    <property type="entry name" value="Creatinase/aminopeptidase-like"/>
</dbReference>
<keyword evidence="5 6" id="KW-0378">Hydrolase</keyword>
<comment type="subunit">
    <text evidence="6">Monomer.</text>
</comment>
<feature type="binding site" evidence="6">
    <location>
        <position position="201"/>
    </location>
    <ligand>
        <name>a divalent metal cation</name>
        <dbReference type="ChEBI" id="CHEBI:60240"/>
        <label>2</label>
        <note>catalytic</note>
    </ligand>
</feature>
<sequence>MIVKTEEELQRLKDIGKIVAFIREEMKAKTAPGITTKELDDIAGRLFEENGAISGPKGEYDFPGFTCISVNDEVAHGIPGDRVIQDGDLVNIDVSGSKDGYYADTGISFVVGGGNELLERLCQSAESAFFKGLEKAKAGSKRNGIGKAVMNDARKNGFTVIKNLTGHGIGKSLHEAPDHILNYFDPWDNALFKEGTVIALEPFVSTNAEEIIESGDGWTFKTPDGSLVAQVEHTIVITKDQPIILTL</sequence>
<protein>
    <recommendedName>
        <fullName evidence="6 7">Methionine aminopeptidase</fullName>
        <shortName evidence="6">MAP</shortName>
        <shortName evidence="6">MetAP</shortName>
        <ecNumber evidence="6 7">3.4.11.18</ecNumber>
    </recommendedName>
    <alternativeName>
        <fullName evidence="6">Peptidase M</fullName>
    </alternativeName>
</protein>
<dbReference type="PANTHER" id="PTHR43330">
    <property type="entry name" value="METHIONINE AMINOPEPTIDASE"/>
    <property type="match status" value="1"/>
</dbReference>
<feature type="binding site" evidence="6">
    <location>
        <position position="232"/>
    </location>
    <ligand>
        <name>a divalent metal cation</name>
        <dbReference type="ChEBI" id="CHEBI:60240"/>
        <label>2</label>
        <note>catalytic</note>
    </ligand>
</feature>
<comment type="caution">
    <text evidence="9">The sequence shown here is derived from an EMBL/GenBank/DDBJ whole genome shotgun (WGS) entry which is preliminary data.</text>
</comment>
<dbReference type="AlphaFoldDB" id="A0A3L7K095"/>
<feature type="binding site" evidence="6">
    <location>
        <position position="174"/>
    </location>
    <ligand>
        <name>substrate</name>
    </ligand>
</feature>
<evidence type="ECO:0000313" key="9">
    <source>
        <dbReference type="EMBL" id="RLQ96190.1"/>
    </source>
</evidence>
<dbReference type="GO" id="GO:0004239">
    <property type="term" value="F:initiator methionyl aminopeptidase activity"/>
    <property type="evidence" value="ECO:0007669"/>
    <property type="project" value="UniProtKB-UniRule"/>
</dbReference>